<evidence type="ECO:0000313" key="2">
    <source>
        <dbReference type="Proteomes" id="UP000249746"/>
    </source>
</evidence>
<comment type="caution">
    <text evidence="1">The sequence shown here is derived from an EMBL/GenBank/DDBJ whole genome shotgun (WGS) entry which is preliminary data.</text>
</comment>
<dbReference type="RefSeq" id="WP_111230414.1">
    <property type="nucleotide sequence ID" value="NZ_NBIU01000031.1"/>
</dbReference>
<dbReference type="Proteomes" id="UP000249746">
    <property type="component" value="Unassembled WGS sequence"/>
</dbReference>
<accession>A0A2W6MSG2</accession>
<keyword evidence="2" id="KW-1185">Reference proteome</keyword>
<protein>
    <submittedName>
        <fullName evidence="1">Uncharacterized protein</fullName>
    </submittedName>
</protein>
<organism evidence="1 2">
    <name type="scientific">Helicobacter valdiviensis</name>
    <dbReference type="NCBI Taxonomy" id="1458358"/>
    <lineage>
        <taxon>Bacteria</taxon>
        <taxon>Pseudomonadati</taxon>
        <taxon>Campylobacterota</taxon>
        <taxon>Epsilonproteobacteria</taxon>
        <taxon>Campylobacterales</taxon>
        <taxon>Helicobacteraceae</taxon>
        <taxon>Helicobacter</taxon>
    </lineage>
</organism>
<dbReference type="AlphaFoldDB" id="A0A2W6MSG2"/>
<dbReference type="EMBL" id="NBIU01000031">
    <property type="protein sequence ID" value="PZT47505.1"/>
    <property type="molecule type" value="Genomic_DNA"/>
</dbReference>
<evidence type="ECO:0000313" key="1">
    <source>
        <dbReference type="EMBL" id="PZT47505.1"/>
    </source>
</evidence>
<gene>
    <name evidence="1" type="ORF">B6S12_08700</name>
</gene>
<proteinExistence type="predicted"/>
<sequence length="147" mass="17547">MKKVSQIMSSKELSHLFQTPKYKSLQAMNRFVLALPFSVRQGILFTYTKNHIMFFVLKHQGFKLEFNYKLTIIKSLLKEYQKTSGELLEIQEIKSFVSNRVQKKVEQEIKKSYGELAKGEFINFAENEEFYAIFERIRECIWKNKEN</sequence>
<dbReference type="OrthoDB" id="5373157at2"/>
<reference evidence="1 2" key="1">
    <citation type="submission" date="2017-03" db="EMBL/GenBank/DDBJ databases">
        <title>Genomic and clinical evidence uncovers the enterohepatic species Helicobacter valdiviensis as a potential human intestinal pathogen.</title>
        <authorList>
            <person name="Fresia P."/>
            <person name="Jara R."/>
            <person name="Sierra R."/>
            <person name="Ferres I."/>
            <person name="Greif G."/>
            <person name="Iraola G."/>
            <person name="Collado L."/>
        </authorList>
    </citation>
    <scope>NUCLEOTIDE SEQUENCE [LARGE SCALE GENOMIC DNA]</scope>
    <source>
        <strain evidence="1 2">WBE14</strain>
    </source>
</reference>
<name>A0A2W6MSG2_9HELI</name>